<evidence type="ECO:0000256" key="1">
    <source>
        <dbReference type="ARBA" id="ARBA00022553"/>
    </source>
</evidence>
<keyword evidence="4" id="KW-0472">Membrane</keyword>
<dbReference type="PANTHER" id="PTHR40448:SF1">
    <property type="entry name" value="TWO-COMPONENT SENSOR HISTIDINE KINASE"/>
    <property type="match status" value="1"/>
</dbReference>
<dbReference type="RefSeq" id="WP_068722466.1">
    <property type="nucleotide sequence ID" value="NZ_LSKU01000001.1"/>
</dbReference>
<dbReference type="InterPro" id="IPR039506">
    <property type="entry name" value="SPOB_a"/>
</dbReference>
<feature type="transmembrane region" description="Helical" evidence="4">
    <location>
        <begin position="202"/>
        <end position="221"/>
    </location>
</feature>
<keyword evidence="1" id="KW-0597">Phosphoprotein</keyword>
<feature type="transmembrane region" description="Helical" evidence="4">
    <location>
        <begin position="119"/>
        <end position="140"/>
    </location>
</feature>
<dbReference type="Pfam" id="PF14689">
    <property type="entry name" value="SPOB_a"/>
    <property type="match status" value="1"/>
</dbReference>
<dbReference type="PANTHER" id="PTHR40448">
    <property type="entry name" value="TWO-COMPONENT SENSOR HISTIDINE KINASE"/>
    <property type="match status" value="1"/>
</dbReference>
<gene>
    <name evidence="7" type="ORF">U473_00730</name>
</gene>
<dbReference type="Gene3D" id="1.10.287.130">
    <property type="match status" value="1"/>
</dbReference>
<comment type="caution">
    <text evidence="7">The sequence shown here is derived from an EMBL/GenBank/DDBJ whole genome shotgun (WGS) entry which is preliminary data.</text>
</comment>
<proteinExistence type="predicted"/>
<dbReference type="AlphaFoldDB" id="A0A135L159"/>
<evidence type="ECO:0000259" key="5">
    <source>
        <dbReference type="Pfam" id="PF14501"/>
    </source>
</evidence>
<sequence>MGFLINYLFISLPEFYGMLLLGTVLFGFSFSKIKYKILFMAIISAFISDLMWQLESFADFRIIITIIINTILYKLFIHKNWKFAFGMTLTSILSILISEIIVLVVITQFISYQQILGSFWLKLLVTFTYMLPLIISSYFIEKKHWSVTKGFKKLFINKNIAYWITSLTLILLQLFFIIYLNYSFYMNSQFLLKKIILNIHGLPLFSLGLVIVNILLIVSVIQLKNIYMQKEIIQTESDYNQHLENVLKKLRMERHDFINEIQTIHGMIQAKMYDHLQEYVHDLVQHVRASNRRIKIKNIPVSALLHTKIELMEEKKVEYREIVETDDTFPSIKGYDLVKIISNILDNALRAVTESHTRNPFIEIYWGKKDSTAIIQISNNGPKIEKK</sequence>
<keyword evidence="8" id="KW-1185">Reference proteome</keyword>
<evidence type="ECO:0000256" key="3">
    <source>
        <dbReference type="ARBA" id="ARBA00022777"/>
    </source>
</evidence>
<keyword evidence="4" id="KW-1133">Transmembrane helix</keyword>
<dbReference type="Proteomes" id="UP000070352">
    <property type="component" value="Unassembled WGS sequence"/>
</dbReference>
<evidence type="ECO:0008006" key="9">
    <source>
        <dbReference type="Google" id="ProtNLM"/>
    </source>
</evidence>
<dbReference type="Pfam" id="PF14501">
    <property type="entry name" value="HATPase_c_5"/>
    <property type="match status" value="1"/>
</dbReference>
<keyword evidence="2" id="KW-0808">Transferase</keyword>
<dbReference type="OrthoDB" id="3173688at2"/>
<dbReference type="EMBL" id="LSKU01000001">
    <property type="protein sequence ID" value="KXG42730.1"/>
    <property type="molecule type" value="Genomic_DNA"/>
</dbReference>
<keyword evidence="4" id="KW-0812">Transmembrane</keyword>
<feature type="domain" description="SpoOB alpha-helical" evidence="6">
    <location>
        <begin position="237"/>
        <end position="289"/>
    </location>
</feature>
<evidence type="ECO:0000259" key="6">
    <source>
        <dbReference type="Pfam" id="PF14689"/>
    </source>
</evidence>
<feature type="transmembrane region" description="Helical" evidence="4">
    <location>
        <begin position="6"/>
        <end position="30"/>
    </location>
</feature>
<dbReference type="InterPro" id="IPR032834">
    <property type="entry name" value="NatK-like_C"/>
</dbReference>
<dbReference type="Gene3D" id="3.30.565.10">
    <property type="entry name" value="Histidine kinase-like ATPase, C-terminal domain"/>
    <property type="match status" value="1"/>
</dbReference>
<dbReference type="SUPFAM" id="SSF55890">
    <property type="entry name" value="Sporulation response regulatory protein Spo0B"/>
    <property type="match status" value="1"/>
</dbReference>
<dbReference type="InterPro" id="IPR036890">
    <property type="entry name" value="HATPase_C_sf"/>
</dbReference>
<evidence type="ECO:0000256" key="2">
    <source>
        <dbReference type="ARBA" id="ARBA00022679"/>
    </source>
</evidence>
<feature type="domain" description="Sensor histidine kinase NatK-like C-terminal" evidence="5">
    <location>
        <begin position="335"/>
        <end position="380"/>
    </location>
</feature>
<dbReference type="GO" id="GO:0042802">
    <property type="term" value="F:identical protein binding"/>
    <property type="evidence" value="ECO:0007669"/>
    <property type="project" value="TreeGrafter"/>
</dbReference>
<feature type="transmembrane region" description="Helical" evidence="4">
    <location>
        <begin position="83"/>
        <end position="107"/>
    </location>
</feature>
<dbReference type="InterPro" id="IPR016120">
    <property type="entry name" value="Sig_transdc_His_kin_SpoOB"/>
</dbReference>
<feature type="transmembrane region" description="Helical" evidence="4">
    <location>
        <begin position="60"/>
        <end position="76"/>
    </location>
</feature>
<name>A0A135L159_9BACI</name>
<protein>
    <recommendedName>
        <fullName evidence="9">Sensor histidine kinase NatK C-terminal domain-containing protein</fullName>
    </recommendedName>
</protein>
<dbReference type="STRING" id="1413211.U473_00730"/>
<evidence type="ECO:0000313" key="8">
    <source>
        <dbReference type="Proteomes" id="UP000070352"/>
    </source>
</evidence>
<organism evidence="7 8">
    <name type="scientific">Tepidibacillus decaturensis</name>
    <dbReference type="NCBI Taxonomy" id="1413211"/>
    <lineage>
        <taxon>Bacteria</taxon>
        <taxon>Bacillati</taxon>
        <taxon>Bacillota</taxon>
        <taxon>Bacilli</taxon>
        <taxon>Bacillales</taxon>
        <taxon>Bacillaceae</taxon>
        <taxon>Tepidibacillus</taxon>
    </lineage>
</organism>
<dbReference type="GO" id="GO:0000155">
    <property type="term" value="F:phosphorelay sensor kinase activity"/>
    <property type="evidence" value="ECO:0007669"/>
    <property type="project" value="InterPro"/>
</dbReference>
<accession>A0A135L159</accession>
<keyword evidence="3" id="KW-0418">Kinase</keyword>
<evidence type="ECO:0000313" key="7">
    <source>
        <dbReference type="EMBL" id="KXG42730.1"/>
    </source>
</evidence>
<evidence type="ECO:0000256" key="4">
    <source>
        <dbReference type="SAM" id="Phobius"/>
    </source>
</evidence>
<feature type="transmembrane region" description="Helical" evidence="4">
    <location>
        <begin position="160"/>
        <end position="182"/>
    </location>
</feature>
<reference evidence="7 8" key="1">
    <citation type="submission" date="2016-02" db="EMBL/GenBank/DDBJ databases">
        <title>Draft Genome for Tepidibacillus decaturensis nov. sp. Strain Z9, an Anaerobic, Moderately Thermophilic and Heterotrophic Bacterium from Deep Subsurface of the Illinois Basin, USA.</title>
        <authorList>
            <person name="Dong Y."/>
            <person name="Chang J.Y."/>
            <person name="Sanford R."/>
            <person name="Fouke B.W."/>
        </authorList>
    </citation>
    <scope>NUCLEOTIDE SEQUENCE [LARGE SCALE GENOMIC DNA]</scope>
    <source>
        <strain evidence="7 8">Z9</strain>
    </source>
</reference>